<dbReference type="GO" id="GO:0016747">
    <property type="term" value="F:acyltransferase activity, transferring groups other than amino-acyl groups"/>
    <property type="evidence" value="ECO:0007669"/>
    <property type="project" value="InterPro"/>
</dbReference>
<dbReference type="InterPro" id="IPR016181">
    <property type="entry name" value="Acyl_CoA_acyltransferase"/>
</dbReference>
<keyword evidence="5" id="KW-1185">Reference proteome</keyword>
<dbReference type="Pfam" id="PF00583">
    <property type="entry name" value="Acetyltransf_1"/>
    <property type="match status" value="1"/>
</dbReference>
<protein>
    <submittedName>
        <fullName evidence="4">Putative acetyltransferase</fullName>
    </submittedName>
</protein>
<reference evidence="5" key="1">
    <citation type="submission" date="2016-10" db="EMBL/GenBank/DDBJ databases">
        <authorList>
            <person name="Varghese N."/>
            <person name="Submissions S."/>
        </authorList>
    </citation>
    <scope>NUCLEOTIDE SEQUENCE [LARGE SCALE GENOMIC DNA]</scope>
    <source>
        <strain evidence="5">CGMCC 1.7062</strain>
    </source>
</reference>
<keyword evidence="2" id="KW-0012">Acyltransferase</keyword>
<dbReference type="AlphaFoldDB" id="A0A1H5YHK2"/>
<dbReference type="Gene3D" id="3.40.630.30">
    <property type="match status" value="1"/>
</dbReference>
<dbReference type="PANTHER" id="PTHR43877:SF5">
    <property type="entry name" value="BLL8307 PROTEIN"/>
    <property type="match status" value="1"/>
</dbReference>
<dbReference type="PANTHER" id="PTHR43877">
    <property type="entry name" value="AMINOALKYLPHOSPHONATE N-ACETYLTRANSFERASE-RELATED-RELATED"/>
    <property type="match status" value="1"/>
</dbReference>
<evidence type="ECO:0000313" key="4">
    <source>
        <dbReference type="EMBL" id="SEG23192.1"/>
    </source>
</evidence>
<evidence type="ECO:0000256" key="1">
    <source>
        <dbReference type="ARBA" id="ARBA00022679"/>
    </source>
</evidence>
<dbReference type="SUPFAM" id="SSF55729">
    <property type="entry name" value="Acyl-CoA N-acyltransferases (Nat)"/>
    <property type="match status" value="1"/>
</dbReference>
<organism evidence="4 5">
    <name type="scientific">Vibrio hangzhouensis</name>
    <dbReference type="NCBI Taxonomy" id="462991"/>
    <lineage>
        <taxon>Bacteria</taxon>
        <taxon>Pseudomonadati</taxon>
        <taxon>Pseudomonadota</taxon>
        <taxon>Gammaproteobacteria</taxon>
        <taxon>Vibrionales</taxon>
        <taxon>Vibrionaceae</taxon>
        <taxon>Vibrio</taxon>
    </lineage>
</organism>
<evidence type="ECO:0000256" key="2">
    <source>
        <dbReference type="ARBA" id="ARBA00023315"/>
    </source>
</evidence>
<dbReference type="EMBL" id="FNVG01000009">
    <property type="protein sequence ID" value="SEG23192.1"/>
    <property type="molecule type" value="Genomic_DNA"/>
</dbReference>
<evidence type="ECO:0000259" key="3">
    <source>
        <dbReference type="PROSITE" id="PS51186"/>
    </source>
</evidence>
<dbReference type="PROSITE" id="PS51186">
    <property type="entry name" value="GNAT"/>
    <property type="match status" value="1"/>
</dbReference>
<dbReference type="RefSeq" id="WP_103880377.1">
    <property type="nucleotide sequence ID" value="NZ_FNVG01000009.1"/>
</dbReference>
<dbReference type="InterPro" id="IPR050832">
    <property type="entry name" value="Bact_Acetyltransf"/>
</dbReference>
<dbReference type="Proteomes" id="UP000236721">
    <property type="component" value="Unassembled WGS sequence"/>
</dbReference>
<sequence>MKIIKDDLAGTEIKALLQEHLDDMYATSPPESVHALDVDALRRPEITFWSAWLESDLVGCIALKSLEPGHGEIKSMRTANIARGKGVAKTLLQHLVEQARSSGLHKLSLETGTQAFFAPARNLYLGYGFKECAPFSDYRLDPNSVFMTKCIKE</sequence>
<dbReference type="CDD" id="cd04301">
    <property type="entry name" value="NAT_SF"/>
    <property type="match status" value="1"/>
</dbReference>
<accession>A0A1H5YHK2</accession>
<evidence type="ECO:0000313" key="5">
    <source>
        <dbReference type="Proteomes" id="UP000236721"/>
    </source>
</evidence>
<feature type="domain" description="N-acetyltransferase" evidence="3">
    <location>
        <begin position="11"/>
        <end position="152"/>
    </location>
</feature>
<proteinExistence type="predicted"/>
<gene>
    <name evidence="4" type="ORF">SAMN04488244_10979</name>
</gene>
<dbReference type="OrthoDB" id="9803233at2"/>
<dbReference type="InterPro" id="IPR000182">
    <property type="entry name" value="GNAT_dom"/>
</dbReference>
<name>A0A1H5YHK2_9VIBR</name>
<keyword evidence="1 4" id="KW-0808">Transferase</keyword>